<evidence type="ECO:0000259" key="17">
    <source>
        <dbReference type="Pfam" id="PF01502"/>
    </source>
</evidence>
<dbReference type="SUPFAM" id="SSF141734">
    <property type="entry name" value="HisI-like"/>
    <property type="match status" value="1"/>
</dbReference>
<dbReference type="Proteomes" id="UP000198577">
    <property type="component" value="Unassembled WGS sequence"/>
</dbReference>
<dbReference type="Pfam" id="PF01503">
    <property type="entry name" value="PRA-PH"/>
    <property type="match status" value="1"/>
</dbReference>
<dbReference type="CDD" id="cd11534">
    <property type="entry name" value="NTP-PPase_HisIE_like"/>
    <property type="match status" value="1"/>
</dbReference>
<evidence type="ECO:0000256" key="14">
    <source>
        <dbReference type="ARBA" id="ARBA00023268"/>
    </source>
</evidence>
<keyword evidence="10 15" id="KW-0547">Nucleotide-binding</keyword>
<dbReference type="InterPro" id="IPR026660">
    <property type="entry name" value="PRA-CH"/>
</dbReference>
<dbReference type="UniPathway" id="UPA00031">
    <property type="reaction ID" value="UER00007"/>
</dbReference>
<keyword evidence="8 15" id="KW-0963">Cytoplasm</keyword>
<comment type="catalytic activity">
    <reaction evidence="1 15">
        <text>1-(5-phospho-beta-D-ribosyl)-5'-AMP + H2O = 1-(5-phospho-beta-D-ribosyl)-5-[(5-phospho-beta-D-ribosylamino)methylideneamino]imidazole-4-carboxamide</text>
        <dbReference type="Rhea" id="RHEA:20049"/>
        <dbReference type="ChEBI" id="CHEBI:15377"/>
        <dbReference type="ChEBI" id="CHEBI:58435"/>
        <dbReference type="ChEBI" id="CHEBI:59457"/>
        <dbReference type="EC" id="3.5.4.19"/>
    </reaction>
</comment>
<feature type="region of interest" description="Disordered" evidence="16">
    <location>
        <begin position="130"/>
        <end position="160"/>
    </location>
</feature>
<dbReference type="NCBIfam" id="NF000768">
    <property type="entry name" value="PRK00051.1"/>
    <property type="match status" value="1"/>
</dbReference>
<proteinExistence type="inferred from homology"/>
<evidence type="ECO:0000256" key="10">
    <source>
        <dbReference type="ARBA" id="ARBA00022741"/>
    </source>
</evidence>
<evidence type="ECO:0000256" key="16">
    <source>
        <dbReference type="SAM" id="MobiDB-lite"/>
    </source>
</evidence>
<dbReference type="EC" id="3.5.4.19" evidence="15"/>
<keyword evidence="11 15" id="KW-0378">Hydrolase</keyword>
<dbReference type="PANTHER" id="PTHR42945">
    <property type="entry name" value="HISTIDINE BIOSYNTHESIS BIFUNCTIONAL PROTEIN"/>
    <property type="match status" value="1"/>
</dbReference>
<dbReference type="EMBL" id="FOXR01000001">
    <property type="protein sequence ID" value="SFP62482.1"/>
    <property type="molecule type" value="Genomic_DNA"/>
</dbReference>
<dbReference type="AlphaFoldDB" id="A0A1I5RV92"/>
<dbReference type="HAMAP" id="MF_01021">
    <property type="entry name" value="HisI"/>
    <property type="match status" value="1"/>
</dbReference>
<dbReference type="FunFam" id="3.10.20.810:FF:000001">
    <property type="entry name" value="Histidine biosynthesis bifunctional protein HisIE"/>
    <property type="match status" value="1"/>
</dbReference>
<dbReference type="GO" id="GO:0004635">
    <property type="term" value="F:phosphoribosyl-AMP cyclohydrolase activity"/>
    <property type="evidence" value="ECO:0007669"/>
    <property type="project" value="UniProtKB-UniRule"/>
</dbReference>
<feature type="region of interest" description="Phosphoribosyl-AMP cyclohydrolase" evidence="15">
    <location>
        <begin position="1"/>
        <end position="164"/>
    </location>
</feature>
<feature type="domain" description="Phosphoribosyl-AMP cyclohydrolase" evidence="17">
    <location>
        <begin position="28"/>
        <end position="101"/>
    </location>
</feature>
<dbReference type="InterPro" id="IPR021130">
    <property type="entry name" value="PRib-ATP_PPHydrolase-like"/>
</dbReference>
<keyword evidence="13 15" id="KW-0368">Histidine biosynthesis</keyword>
<organism evidence="18 19">
    <name type="scientific">Caldicoprobacter faecalis</name>
    <dbReference type="NCBI Taxonomy" id="937334"/>
    <lineage>
        <taxon>Bacteria</taxon>
        <taxon>Bacillati</taxon>
        <taxon>Bacillota</taxon>
        <taxon>Clostridia</taxon>
        <taxon>Caldicoprobacterales</taxon>
        <taxon>Caldicoprobacteraceae</taxon>
        <taxon>Caldicoprobacter</taxon>
    </lineage>
</organism>
<evidence type="ECO:0000313" key="18">
    <source>
        <dbReference type="EMBL" id="SFP62482.1"/>
    </source>
</evidence>
<comment type="pathway">
    <text evidence="5 15">Amino-acid biosynthesis; L-histidine biosynthesis; L-histidine from 5-phospho-alpha-D-ribose 1-diphosphate: step 2/9.</text>
</comment>
<keyword evidence="14 15" id="KW-0511">Multifunctional enzyme</keyword>
<dbReference type="HAMAP" id="MF_01020">
    <property type="entry name" value="HisE"/>
    <property type="match status" value="1"/>
</dbReference>
<comment type="catalytic activity">
    <reaction evidence="2 15">
        <text>1-(5-phospho-beta-D-ribosyl)-ATP + H2O = 1-(5-phospho-beta-D-ribosyl)-5'-AMP + diphosphate + H(+)</text>
        <dbReference type="Rhea" id="RHEA:22828"/>
        <dbReference type="ChEBI" id="CHEBI:15377"/>
        <dbReference type="ChEBI" id="CHEBI:15378"/>
        <dbReference type="ChEBI" id="CHEBI:33019"/>
        <dbReference type="ChEBI" id="CHEBI:59457"/>
        <dbReference type="ChEBI" id="CHEBI:73183"/>
        <dbReference type="EC" id="3.6.1.31"/>
    </reaction>
</comment>
<accession>A0A1I5RV92</accession>
<dbReference type="NCBIfam" id="TIGR03188">
    <property type="entry name" value="histidine_hisI"/>
    <property type="match status" value="1"/>
</dbReference>
<dbReference type="GO" id="GO:0005737">
    <property type="term" value="C:cytoplasm"/>
    <property type="evidence" value="ECO:0007669"/>
    <property type="project" value="UniProtKB-SubCell"/>
</dbReference>
<evidence type="ECO:0000256" key="3">
    <source>
        <dbReference type="ARBA" id="ARBA00004496"/>
    </source>
</evidence>
<evidence type="ECO:0000256" key="6">
    <source>
        <dbReference type="ARBA" id="ARBA00007731"/>
    </source>
</evidence>
<reference evidence="18 19" key="1">
    <citation type="submission" date="2016-10" db="EMBL/GenBank/DDBJ databases">
        <authorList>
            <person name="de Groot N.N."/>
        </authorList>
    </citation>
    <scope>NUCLEOTIDE SEQUENCE [LARGE SCALE GENOMIC DNA]</scope>
    <source>
        <strain evidence="18 19">DSM 20678</strain>
    </source>
</reference>
<comment type="similarity">
    <text evidence="7 15">In the N-terminal section; belongs to the PRA-CH family.</text>
</comment>
<protein>
    <recommendedName>
        <fullName evidence="15">Histidine biosynthesis bifunctional protein HisIE</fullName>
    </recommendedName>
    <domain>
        <recommendedName>
            <fullName evidence="15">Phosphoribosyl-AMP cyclohydrolase</fullName>
            <shortName evidence="15">PRA-CH</shortName>
            <ecNumber evidence="15">3.5.4.19</ecNumber>
        </recommendedName>
    </domain>
    <domain>
        <recommendedName>
            <fullName evidence="15">Phosphoribosyl-ATP pyrophosphatase</fullName>
            <shortName evidence="15">PRA-PH</shortName>
            <ecNumber evidence="15">3.6.1.31</ecNumber>
        </recommendedName>
    </domain>
</protein>
<evidence type="ECO:0000256" key="9">
    <source>
        <dbReference type="ARBA" id="ARBA00022605"/>
    </source>
</evidence>
<sequence length="252" mass="28918">MLMGEVKFNSDGLIPAIIQDEETGEVLMLGYMNRQALEKSLETGITHFWSRTRRKIWMKGETSGHVQKIKEVFIDCDGDALLFKVQQVKAACHTGYKSCFYRAADKANGTWVIKGERVFIPEEVYADVKRDDEHKMDGTAERPSSEMQEESSEEQNRANGKTSVLQELYDVIVDRKLHPREGSYTCYLFEKGIDKILKKVGEESAEVIIAAKNRVKSEVIYEVSDLLYHLLVVLVEQGISIEEVYDELKRRR</sequence>
<dbReference type="Gene3D" id="1.10.287.1080">
    <property type="entry name" value="MazG-like"/>
    <property type="match status" value="1"/>
</dbReference>
<dbReference type="GO" id="GO:0000105">
    <property type="term" value="P:L-histidine biosynthetic process"/>
    <property type="evidence" value="ECO:0007669"/>
    <property type="project" value="UniProtKB-UniRule"/>
</dbReference>
<comment type="pathway">
    <text evidence="4 15">Amino-acid biosynthesis; L-histidine biosynthesis; L-histidine from 5-phospho-alpha-D-ribose 1-diphosphate: step 3/9.</text>
</comment>
<dbReference type="HAMAP" id="MF_01019">
    <property type="entry name" value="HisIE"/>
    <property type="match status" value="1"/>
</dbReference>
<dbReference type="NCBIfam" id="NF001611">
    <property type="entry name" value="PRK00400.1-3"/>
    <property type="match status" value="1"/>
</dbReference>
<feature type="compositionally biased region" description="Basic and acidic residues" evidence="16">
    <location>
        <begin position="130"/>
        <end position="144"/>
    </location>
</feature>
<dbReference type="InterPro" id="IPR002496">
    <property type="entry name" value="PRib_AMP_CycHydrolase_dom"/>
</dbReference>
<evidence type="ECO:0000313" key="19">
    <source>
        <dbReference type="Proteomes" id="UP000198577"/>
    </source>
</evidence>
<comment type="similarity">
    <text evidence="6 15">In the C-terminal section; belongs to the PRA-PH family.</text>
</comment>
<evidence type="ECO:0000256" key="7">
    <source>
        <dbReference type="ARBA" id="ARBA00008299"/>
    </source>
</evidence>
<evidence type="ECO:0000256" key="5">
    <source>
        <dbReference type="ARBA" id="ARBA00005204"/>
    </source>
</evidence>
<keyword evidence="19" id="KW-1185">Reference proteome</keyword>
<gene>
    <name evidence="15" type="primary">hisI</name>
    <name evidence="15" type="synonym">hisIE</name>
    <name evidence="18" type="ORF">SAMN05444406_101137</name>
</gene>
<dbReference type="InterPro" id="IPR038019">
    <property type="entry name" value="PRib_AMP_CycHydrolase_sf"/>
</dbReference>
<feature type="region of interest" description="Phosphoribosyl-ATP pyrophosphohydrolase" evidence="15">
    <location>
        <begin position="165"/>
        <end position="252"/>
    </location>
</feature>
<comment type="subcellular location">
    <subcellularLocation>
        <location evidence="3 15">Cytoplasm</location>
    </subcellularLocation>
</comment>
<name>A0A1I5RV92_9FIRM</name>
<dbReference type="OrthoDB" id="9795769at2"/>
<evidence type="ECO:0000256" key="15">
    <source>
        <dbReference type="HAMAP-Rule" id="MF_01019"/>
    </source>
</evidence>
<dbReference type="Pfam" id="PF01502">
    <property type="entry name" value="PRA-CH"/>
    <property type="match status" value="1"/>
</dbReference>
<dbReference type="STRING" id="937334.SAMN05444406_101137"/>
<evidence type="ECO:0000256" key="8">
    <source>
        <dbReference type="ARBA" id="ARBA00022490"/>
    </source>
</evidence>
<dbReference type="SUPFAM" id="SSF101386">
    <property type="entry name" value="all-alpha NTP pyrophosphatases"/>
    <property type="match status" value="1"/>
</dbReference>
<dbReference type="InterPro" id="IPR008179">
    <property type="entry name" value="HisE"/>
</dbReference>
<evidence type="ECO:0000256" key="11">
    <source>
        <dbReference type="ARBA" id="ARBA00022801"/>
    </source>
</evidence>
<dbReference type="EC" id="3.6.1.31" evidence="15"/>
<evidence type="ECO:0000256" key="4">
    <source>
        <dbReference type="ARBA" id="ARBA00005169"/>
    </source>
</evidence>
<dbReference type="GO" id="GO:0004636">
    <property type="term" value="F:phosphoribosyl-ATP diphosphatase activity"/>
    <property type="evidence" value="ECO:0007669"/>
    <property type="project" value="UniProtKB-UniRule"/>
</dbReference>
<keyword evidence="12 15" id="KW-0067">ATP-binding</keyword>
<evidence type="ECO:0000256" key="2">
    <source>
        <dbReference type="ARBA" id="ARBA00001460"/>
    </source>
</evidence>
<dbReference type="NCBIfam" id="NF002747">
    <property type="entry name" value="PRK02759.1"/>
    <property type="match status" value="1"/>
</dbReference>
<dbReference type="InterPro" id="IPR023019">
    <property type="entry name" value="His_synth_HisIE"/>
</dbReference>
<keyword evidence="9 15" id="KW-0028">Amino-acid biosynthesis</keyword>
<dbReference type="Gene3D" id="3.10.20.810">
    <property type="entry name" value="Phosphoribosyl-AMP cyclohydrolase"/>
    <property type="match status" value="1"/>
</dbReference>
<evidence type="ECO:0000256" key="12">
    <source>
        <dbReference type="ARBA" id="ARBA00022840"/>
    </source>
</evidence>
<dbReference type="GO" id="GO:0005524">
    <property type="term" value="F:ATP binding"/>
    <property type="evidence" value="ECO:0007669"/>
    <property type="project" value="UniProtKB-KW"/>
</dbReference>
<dbReference type="PANTHER" id="PTHR42945:SF1">
    <property type="entry name" value="HISTIDINE BIOSYNTHESIS BIFUNCTIONAL PROTEIN HIS7"/>
    <property type="match status" value="1"/>
</dbReference>
<evidence type="ECO:0000256" key="13">
    <source>
        <dbReference type="ARBA" id="ARBA00023102"/>
    </source>
</evidence>
<evidence type="ECO:0000256" key="1">
    <source>
        <dbReference type="ARBA" id="ARBA00000024"/>
    </source>
</evidence>